<reference evidence="2 3" key="1">
    <citation type="submission" date="2020-10" db="EMBL/GenBank/DDBJ databases">
        <title>Identification of Nocardia species via Next-generation sequencing and recognition of intraspecies genetic diversity.</title>
        <authorList>
            <person name="Li P."/>
            <person name="Li P."/>
            <person name="Lu B."/>
        </authorList>
    </citation>
    <scope>NUCLEOTIDE SEQUENCE [LARGE SCALE GENOMIC DNA]</scope>
    <source>
        <strain evidence="2 3">BJ06-0143</strain>
    </source>
</reference>
<protein>
    <submittedName>
        <fullName evidence="2">Uncharacterized protein</fullName>
    </submittedName>
</protein>
<gene>
    <name evidence="2" type="ORF">IU449_23240</name>
</gene>
<dbReference type="EMBL" id="JADLQN010000005">
    <property type="protein sequence ID" value="MBF6357427.1"/>
    <property type="molecule type" value="Genomic_DNA"/>
</dbReference>
<feature type="compositionally biased region" description="Basic and acidic residues" evidence="1">
    <location>
        <begin position="90"/>
        <end position="114"/>
    </location>
</feature>
<keyword evidence="3" id="KW-1185">Reference proteome</keyword>
<name>A0ABS0DG24_9NOCA</name>
<dbReference type="Proteomes" id="UP000707731">
    <property type="component" value="Unassembled WGS sequence"/>
</dbReference>
<accession>A0ABS0DG24</accession>
<feature type="region of interest" description="Disordered" evidence="1">
    <location>
        <begin position="76"/>
        <end position="114"/>
    </location>
</feature>
<organism evidence="2 3">
    <name type="scientific">Nocardia higoensis</name>
    <dbReference type="NCBI Taxonomy" id="228599"/>
    <lineage>
        <taxon>Bacteria</taxon>
        <taxon>Bacillati</taxon>
        <taxon>Actinomycetota</taxon>
        <taxon>Actinomycetes</taxon>
        <taxon>Mycobacteriales</taxon>
        <taxon>Nocardiaceae</taxon>
        <taxon>Nocardia</taxon>
    </lineage>
</organism>
<evidence type="ECO:0000256" key="1">
    <source>
        <dbReference type="SAM" id="MobiDB-lite"/>
    </source>
</evidence>
<dbReference type="RefSeq" id="WP_195004270.1">
    <property type="nucleotide sequence ID" value="NZ_JADLQN010000005.1"/>
</dbReference>
<proteinExistence type="predicted"/>
<comment type="caution">
    <text evidence="2">The sequence shown here is derived from an EMBL/GenBank/DDBJ whole genome shotgun (WGS) entry which is preliminary data.</text>
</comment>
<evidence type="ECO:0000313" key="3">
    <source>
        <dbReference type="Proteomes" id="UP000707731"/>
    </source>
</evidence>
<evidence type="ECO:0000313" key="2">
    <source>
        <dbReference type="EMBL" id="MBF6357427.1"/>
    </source>
</evidence>
<sequence length="114" mass="13244">MHPDPQPDPDPVVHVLQRPQFVNQADGTVRAYYPGDDWHVTGTNRAHAISLLHAEFDRRMQDPAYVAAHWERTQRHRDGLETTPGFEVNEISHDDYQRRIDKLDTRLRDVDPPA</sequence>